<reference evidence="3" key="1">
    <citation type="submission" date="2021-06" db="EMBL/GenBank/DDBJ databases">
        <authorList>
            <person name="Hodson N. C."/>
            <person name="Mongue J. A."/>
            <person name="Jaron S. K."/>
        </authorList>
    </citation>
    <scope>NUCLEOTIDE SEQUENCE</scope>
</reference>
<evidence type="ECO:0000313" key="4">
    <source>
        <dbReference type="Proteomes" id="UP000708208"/>
    </source>
</evidence>
<accession>A0A8J2LCD3</accession>
<dbReference type="PANTHER" id="PTHR11908">
    <property type="entry name" value="XANTHINE DEHYDROGENASE"/>
    <property type="match status" value="1"/>
</dbReference>
<dbReference type="AlphaFoldDB" id="A0A8J2LCD3"/>
<dbReference type="GO" id="GO:0005506">
    <property type="term" value="F:iron ion binding"/>
    <property type="evidence" value="ECO:0007669"/>
    <property type="project" value="InterPro"/>
</dbReference>
<protein>
    <recommendedName>
        <fullName evidence="2">Aldehyde oxidase/xanthine dehydrogenase second molybdopterin binding domain-containing protein</fullName>
    </recommendedName>
</protein>
<comment type="caution">
    <text evidence="3">The sequence shown here is derived from an EMBL/GenBank/DDBJ whole genome shotgun (WGS) entry which is preliminary data.</text>
</comment>
<dbReference type="Proteomes" id="UP000708208">
    <property type="component" value="Unassembled WGS sequence"/>
</dbReference>
<keyword evidence="1" id="KW-0500">Molybdenum</keyword>
<evidence type="ECO:0000313" key="3">
    <source>
        <dbReference type="EMBL" id="CAG7830304.1"/>
    </source>
</evidence>
<evidence type="ECO:0000259" key="2">
    <source>
        <dbReference type="Pfam" id="PF20256"/>
    </source>
</evidence>
<dbReference type="OrthoDB" id="8300278at2759"/>
<name>A0A8J2LCD3_9HEXA</name>
<organism evidence="3 4">
    <name type="scientific">Allacma fusca</name>
    <dbReference type="NCBI Taxonomy" id="39272"/>
    <lineage>
        <taxon>Eukaryota</taxon>
        <taxon>Metazoa</taxon>
        <taxon>Ecdysozoa</taxon>
        <taxon>Arthropoda</taxon>
        <taxon>Hexapoda</taxon>
        <taxon>Collembola</taxon>
        <taxon>Symphypleona</taxon>
        <taxon>Sminthuridae</taxon>
        <taxon>Allacma</taxon>
    </lineage>
</organism>
<dbReference type="InterPro" id="IPR016208">
    <property type="entry name" value="Ald_Oxase/xanthine_DH-like"/>
</dbReference>
<feature type="domain" description="Aldehyde oxidase/xanthine dehydrogenase second molybdopterin binding" evidence="2">
    <location>
        <begin position="24"/>
        <end position="91"/>
    </location>
</feature>
<dbReference type="PANTHER" id="PTHR11908:SF132">
    <property type="entry name" value="ALDEHYDE OXIDASE 1-RELATED"/>
    <property type="match status" value="1"/>
</dbReference>
<dbReference type="EMBL" id="CAJVCH010555229">
    <property type="protein sequence ID" value="CAG7830304.1"/>
    <property type="molecule type" value="Genomic_DNA"/>
</dbReference>
<proteinExistence type="predicted"/>
<keyword evidence="4" id="KW-1185">Reference proteome</keyword>
<dbReference type="InterPro" id="IPR046867">
    <property type="entry name" value="AldOxase/xan_DH_MoCoBD2"/>
</dbReference>
<gene>
    <name evidence="3" type="ORF">AFUS01_LOCUS40116</name>
</gene>
<evidence type="ECO:0000256" key="1">
    <source>
        <dbReference type="ARBA" id="ARBA00022505"/>
    </source>
</evidence>
<sequence length="303" mass="34698">MIPRMLEELKVTADIEDRQKFIDKYRIIRVDLMSDAGMSLSPDVDIGQVEGSFVMGLGWLLSEKIILDENTGELLTDRTWNYKPPTAKDLPEDFRVSLLKNAPNSLGVLRSKSLAEAPFVLSLSVFAAMRKAIFAARMDAGNNDWFQMDGPLTPEDIQRYCLTNFPQFSLYLSKTSVYQNFTLEDTIHHVKEVDSWKAPKELQRKFPYYLSGYDYKDQPVWIGEIGKYNVKEQIQKGPEAARNLTLYLFQGIHRIYRSMWDKDAPGKEIRTAFFIGDCEGLDLNQATHIPTVSYHSMSTTSQP</sequence>
<dbReference type="GO" id="GO:0016491">
    <property type="term" value="F:oxidoreductase activity"/>
    <property type="evidence" value="ECO:0007669"/>
    <property type="project" value="InterPro"/>
</dbReference>
<dbReference type="Pfam" id="PF20256">
    <property type="entry name" value="MoCoBD_2"/>
    <property type="match status" value="1"/>
</dbReference>